<reference evidence="1" key="1">
    <citation type="submission" date="2020-04" db="EMBL/GenBank/DDBJ databases">
        <authorList>
            <person name="Chiriac C."/>
            <person name="Salcher M."/>
            <person name="Ghai R."/>
            <person name="Kavagutti S V."/>
        </authorList>
    </citation>
    <scope>NUCLEOTIDE SEQUENCE</scope>
</reference>
<protein>
    <submittedName>
        <fullName evidence="1">Uncharacterized protein</fullName>
    </submittedName>
</protein>
<dbReference type="EMBL" id="LR796593">
    <property type="protein sequence ID" value="CAB4153413.1"/>
    <property type="molecule type" value="Genomic_DNA"/>
</dbReference>
<accession>A0A6J5N899</accession>
<evidence type="ECO:0000313" key="1">
    <source>
        <dbReference type="EMBL" id="CAB4153413.1"/>
    </source>
</evidence>
<gene>
    <name evidence="1" type="ORF">UFOVP623_28</name>
</gene>
<organism evidence="1">
    <name type="scientific">uncultured Caudovirales phage</name>
    <dbReference type="NCBI Taxonomy" id="2100421"/>
    <lineage>
        <taxon>Viruses</taxon>
        <taxon>Duplodnaviria</taxon>
        <taxon>Heunggongvirae</taxon>
        <taxon>Uroviricota</taxon>
        <taxon>Caudoviricetes</taxon>
        <taxon>Peduoviridae</taxon>
        <taxon>Maltschvirus</taxon>
        <taxon>Maltschvirus maltsch</taxon>
    </lineage>
</organism>
<sequence>MSLLFNGSKTAVIAGTVLQCVEVYVGESYTFPMTFTDSAGSPVNITGWTLTPTVKYYTANISYASNSTTSDITLTNVTLITAPSPATVTTGIISGSAGTAWMSTPATLNGGLTIGLDSAPSTICVITLNVSRTDAYSGTTNISKEPVGIILRYI</sequence>
<proteinExistence type="predicted"/>
<name>A0A6J5N899_9CAUD</name>